<gene>
    <name evidence="16" type="primary">AUGUSTUS-3.0.2_33668</name>
    <name evidence="16" type="ORF">TcasGA2_TC033668</name>
</gene>
<dbReference type="PROSITE" id="PS00246">
    <property type="entry name" value="WNT1"/>
    <property type="match status" value="1"/>
</dbReference>
<dbReference type="Gene3D" id="3.30.2460.20">
    <property type="match status" value="1"/>
</dbReference>
<dbReference type="InParanoid" id="A0A139WF66"/>
<evidence type="ECO:0000256" key="10">
    <source>
        <dbReference type="ARBA" id="ARBA00022825"/>
    </source>
</evidence>
<comment type="function">
    <text evidence="13">Ligand for members of the frizzled family of seven transmembrane receptors.</text>
</comment>
<feature type="signal peptide" evidence="14">
    <location>
        <begin position="1"/>
        <end position="22"/>
    </location>
</feature>
<evidence type="ECO:0000256" key="2">
    <source>
        <dbReference type="ARBA" id="ARBA00005683"/>
    </source>
</evidence>
<evidence type="ECO:0000256" key="11">
    <source>
        <dbReference type="ARBA" id="ARBA00023157"/>
    </source>
</evidence>
<keyword evidence="5" id="KW-0272">Extracellular matrix</keyword>
<keyword evidence="6" id="KW-0645">Protease</keyword>
<evidence type="ECO:0000259" key="15">
    <source>
        <dbReference type="PROSITE" id="PS51888"/>
    </source>
</evidence>
<dbReference type="InterPro" id="IPR043158">
    <property type="entry name" value="Wnt_C"/>
</dbReference>
<evidence type="ECO:0000313" key="16">
    <source>
        <dbReference type="EMBL" id="KYB26594.1"/>
    </source>
</evidence>
<comment type="similarity">
    <text evidence="2 13">Belongs to the Wnt family.</text>
</comment>
<dbReference type="GO" id="GO:0000902">
    <property type="term" value="P:cell morphogenesis"/>
    <property type="evidence" value="ECO:0007669"/>
    <property type="project" value="UniProtKB-ARBA"/>
</dbReference>
<evidence type="ECO:0000256" key="4">
    <source>
        <dbReference type="ARBA" id="ARBA00022525"/>
    </source>
</evidence>
<keyword evidence="12" id="KW-0449">Lipoprotein</keyword>
<evidence type="ECO:0000256" key="3">
    <source>
        <dbReference type="ARBA" id="ARBA00022473"/>
    </source>
</evidence>
<keyword evidence="17" id="KW-1185">Reference proteome</keyword>
<evidence type="ECO:0000256" key="9">
    <source>
        <dbReference type="ARBA" id="ARBA00022801"/>
    </source>
</evidence>
<dbReference type="GO" id="GO:0007517">
    <property type="term" value="P:muscle organ development"/>
    <property type="evidence" value="ECO:0007669"/>
    <property type="project" value="UniProtKB-ARBA"/>
</dbReference>
<dbReference type="InterPro" id="IPR018161">
    <property type="entry name" value="Wnt_CS"/>
</dbReference>
<dbReference type="PANTHER" id="PTHR12027">
    <property type="entry name" value="WNT RELATED"/>
    <property type="match status" value="1"/>
</dbReference>
<dbReference type="SMART" id="SM00680">
    <property type="entry name" value="CLIP"/>
    <property type="match status" value="2"/>
</dbReference>
<dbReference type="GO" id="GO:0005615">
    <property type="term" value="C:extracellular space"/>
    <property type="evidence" value="ECO:0000318"/>
    <property type="project" value="GO_Central"/>
</dbReference>
<dbReference type="GO" id="GO:0045165">
    <property type="term" value="P:cell fate commitment"/>
    <property type="evidence" value="ECO:0000318"/>
    <property type="project" value="GO_Central"/>
</dbReference>
<dbReference type="FunFam" id="3.30.1640.30:FF:000013">
    <property type="match status" value="1"/>
</dbReference>
<evidence type="ECO:0000256" key="14">
    <source>
        <dbReference type="SAM" id="SignalP"/>
    </source>
</evidence>
<dbReference type="PRINTS" id="PR01349">
    <property type="entry name" value="WNTPROTEIN"/>
</dbReference>
<dbReference type="CDD" id="cd19338">
    <property type="entry name" value="Wnt_Wnt6"/>
    <property type="match status" value="1"/>
</dbReference>
<dbReference type="AlphaFoldDB" id="A0A139WF66"/>
<reference evidence="16 17" key="2">
    <citation type="journal article" date="2010" name="Nucleic Acids Res.">
        <title>BeetleBase in 2010: revisions to provide comprehensive genomic information for Tribolium castaneum.</title>
        <authorList>
            <person name="Kim H.S."/>
            <person name="Murphy T."/>
            <person name="Xia J."/>
            <person name="Caragea D."/>
            <person name="Park Y."/>
            <person name="Beeman R.W."/>
            <person name="Lorenzen M.D."/>
            <person name="Butcher S."/>
            <person name="Manak J.R."/>
            <person name="Brown S.J."/>
        </authorList>
    </citation>
    <scope>GENOME REANNOTATION</scope>
    <source>
        <strain evidence="16 17">Georgia GA2</strain>
    </source>
</reference>
<dbReference type="GO" id="GO:0006508">
    <property type="term" value="P:proteolysis"/>
    <property type="evidence" value="ECO:0007669"/>
    <property type="project" value="UniProtKB-KW"/>
</dbReference>
<keyword evidence="11" id="KW-1015">Disulfide bond</keyword>
<dbReference type="InterPro" id="IPR005817">
    <property type="entry name" value="Wnt"/>
</dbReference>
<keyword evidence="4" id="KW-0964">Secreted</keyword>
<evidence type="ECO:0000256" key="8">
    <source>
        <dbReference type="ARBA" id="ARBA00022729"/>
    </source>
</evidence>
<keyword evidence="8 14" id="KW-0732">Signal</keyword>
<dbReference type="GO" id="GO:0005125">
    <property type="term" value="F:cytokine activity"/>
    <property type="evidence" value="ECO:0000318"/>
    <property type="project" value="GO_Central"/>
</dbReference>
<dbReference type="Pfam" id="PF12032">
    <property type="entry name" value="CLIP"/>
    <property type="match status" value="2"/>
</dbReference>
<feature type="chain" id="PRO_5007299789" description="Protein Wnt" evidence="14">
    <location>
        <begin position="23"/>
        <end position="574"/>
    </location>
</feature>
<dbReference type="GO" id="GO:0060560">
    <property type="term" value="P:developmental growth involved in morphogenesis"/>
    <property type="evidence" value="ECO:0007669"/>
    <property type="project" value="UniProtKB-ARBA"/>
</dbReference>
<keyword evidence="3 13" id="KW-0217">Developmental protein</keyword>
<dbReference type="STRING" id="7070.A0A139WF66"/>
<accession>A0A139WF66</accession>
<proteinExistence type="inferred from homology"/>
<dbReference type="Gene3D" id="3.30.1640.30">
    <property type="match status" value="2"/>
</dbReference>
<sequence>MSIKILLMWTILFTDPTTSVFAAECSPPLSCLLITKCKPLMTAIKTTQNSPAIIKFLKAQICSHNNKQEPKVCCPDNPLNNKKQLSESPCKPSFRCVSLSGCGPLMYLVNLEKPIPAGIIKFIKSQQCGTGKTYPKVCCKLEAIDSDEKSTQSVAEKAFSKPIPQKVKAEIMNKLFNDEFFDFTVTAPTVGAVLFETVQFIAGLGASNYKCVSVNNRGMKRRGAGLFASVALWTLLLHLTDADWWQLGLPVSMTNSVDLTPEAHKERCSKLEYLVESQKQLCSQYDRILPVIGNGARLAMDECQHQFRNSRWNCTAFPEKNVTFGNVITIRSREAAYLSAVSAASVAFAVTRACSKGDLTDCSCDTRMRQKKSHKWKWGGCSEDIKYGEKFSRDFLDSKEDDKTADGLMNLHNNEAGRRSVKSRMVRTCKCHGVSGSCSMQICWRRLPPFRKVGDALFQRYEGASHVKFVERKWRKKLKAISADLKKPNKTDLVYLDDSPDYCEKNETLSILGTHGRICNRTSQGIDGCRLLCCGRGYQTRVREVEEKCKCHFVWCCNVVCDICRYRREEHVCN</sequence>
<dbReference type="GO" id="GO:0008236">
    <property type="term" value="F:serine-type peptidase activity"/>
    <property type="evidence" value="ECO:0007669"/>
    <property type="project" value="UniProtKB-KW"/>
</dbReference>
<name>A0A139WF66_TRICA</name>
<dbReference type="InterPro" id="IPR009143">
    <property type="entry name" value="Wnt6"/>
</dbReference>
<dbReference type="GO" id="GO:0005109">
    <property type="term" value="F:frizzled binding"/>
    <property type="evidence" value="ECO:0000318"/>
    <property type="project" value="GO_Central"/>
</dbReference>
<evidence type="ECO:0000256" key="13">
    <source>
        <dbReference type="RuleBase" id="RU003500"/>
    </source>
</evidence>
<reference evidence="16 17" key="1">
    <citation type="journal article" date="2008" name="Nature">
        <title>The genome of the model beetle and pest Tribolium castaneum.</title>
        <authorList>
            <consortium name="Tribolium Genome Sequencing Consortium"/>
            <person name="Richards S."/>
            <person name="Gibbs R.A."/>
            <person name="Weinstock G.M."/>
            <person name="Brown S.J."/>
            <person name="Denell R."/>
            <person name="Beeman R.W."/>
            <person name="Gibbs R."/>
            <person name="Beeman R.W."/>
            <person name="Brown S.J."/>
            <person name="Bucher G."/>
            <person name="Friedrich M."/>
            <person name="Grimmelikhuijzen C.J."/>
            <person name="Klingler M."/>
            <person name="Lorenzen M."/>
            <person name="Richards S."/>
            <person name="Roth S."/>
            <person name="Schroder R."/>
            <person name="Tautz D."/>
            <person name="Zdobnov E.M."/>
            <person name="Muzny D."/>
            <person name="Gibbs R.A."/>
            <person name="Weinstock G.M."/>
            <person name="Attaway T."/>
            <person name="Bell S."/>
            <person name="Buhay C.J."/>
            <person name="Chandrabose M.N."/>
            <person name="Chavez D."/>
            <person name="Clerk-Blankenburg K.P."/>
            <person name="Cree A."/>
            <person name="Dao M."/>
            <person name="Davis C."/>
            <person name="Chacko J."/>
            <person name="Dinh H."/>
            <person name="Dugan-Rocha S."/>
            <person name="Fowler G."/>
            <person name="Garner T.T."/>
            <person name="Garnes J."/>
            <person name="Gnirke A."/>
            <person name="Hawes A."/>
            <person name="Hernandez J."/>
            <person name="Hines S."/>
            <person name="Holder M."/>
            <person name="Hume J."/>
            <person name="Jhangiani S.N."/>
            <person name="Joshi V."/>
            <person name="Khan Z.M."/>
            <person name="Jackson L."/>
            <person name="Kovar C."/>
            <person name="Kowis A."/>
            <person name="Lee S."/>
            <person name="Lewis L.R."/>
            <person name="Margolis J."/>
            <person name="Morgan M."/>
            <person name="Nazareth L.V."/>
            <person name="Nguyen N."/>
            <person name="Okwuonu G."/>
            <person name="Parker D."/>
            <person name="Richards S."/>
            <person name="Ruiz S.J."/>
            <person name="Santibanez J."/>
            <person name="Savard J."/>
            <person name="Scherer S.E."/>
            <person name="Schneider B."/>
            <person name="Sodergren E."/>
            <person name="Tautz D."/>
            <person name="Vattahil S."/>
            <person name="Villasana D."/>
            <person name="White C.S."/>
            <person name="Wright R."/>
            <person name="Park Y."/>
            <person name="Beeman R.W."/>
            <person name="Lord J."/>
            <person name="Oppert B."/>
            <person name="Lorenzen M."/>
            <person name="Brown S."/>
            <person name="Wang L."/>
            <person name="Savard J."/>
            <person name="Tautz D."/>
            <person name="Richards S."/>
            <person name="Weinstock G."/>
            <person name="Gibbs R.A."/>
            <person name="Liu Y."/>
            <person name="Worley K."/>
            <person name="Weinstock G."/>
            <person name="Elsik C.G."/>
            <person name="Reese J.T."/>
            <person name="Elhaik E."/>
            <person name="Landan G."/>
            <person name="Graur D."/>
            <person name="Arensburger P."/>
            <person name="Atkinson P."/>
            <person name="Beeman R.W."/>
            <person name="Beidler J."/>
            <person name="Brown S.J."/>
            <person name="Demuth J.P."/>
            <person name="Drury D.W."/>
            <person name="Du Y.Z."/>
            <person name="Fujiwara H."/>
            <person name="Lorenzen M."/>
            <person name="Maselli V."/>
            <person name="Osanai M."/>
            <person name="Park Y."/>
            <person name="Robertson H.M."/>
            <person name="Tu Z."/>
            <person name="Wang J.J."/>
            <person name="Wang S."/>
            <person name="Richards S."/>
            <person name="Song H."/>
            <person name="Zhang L."/>
            <person name="Sodergren E."/>
            <person name="Werner D."/>
            <person name="Stanke M."/>
            <person name="Morgenstern B."/>
            <person name="Solovyev V."/>
            <person name="Kosarev P."/>
            <person name="Brown G."/>
            <person name="Chen H.C."/>
            <person name="Ermolaeva O."/>
            <person name="Hlavina W."/>
            <person name="Kapustin Y."/>
            <person name="Kiryutin B."/>
            <person name="Kitts P."/>
            <person name="Maglott D."/>
            <person name="Pruitt K."/>
            <person name="Sapojnikov V."/>
            <person name="Souvorov A."/>
            <person name="Mackey A.J."/>
            <person name="Waterhouse R.M."/>
            <person name="Wyder S."/>
            <person name="Zdobnov E.M."/>
            <person name="Zdobnov E.M."/>
            <person name="Wyder S."/>
            <person name="Kriventseva E.V."/>
            <person name="Kadowaki T."/>
            <person name="Bork P."/>
            <person name="Aranda M."/>
            <person name="Bao R."/>
            <person name="Beermann A."/>
            <person name="Berns N."/>
            <person name="Bolognesi R."/>
            <person name="Bonneton F."/>
            <person name="Bopp D."/>
            <person name="Brown S.J."/>
            <person name="Bucher G."/>
            <person name="Butts T."/>
            <person name="Chaumot A."/>
            <person name="Denell R.E."/>
            <person name="Ferrier D.E."/>
            <person name="Friedrich M."/>
            <person name="Gordon C.M."/>
            <person name="Jindra M."/>
            <person name="Klingler M."/>
            <person name="Lan Q."/>
            <person name="Lattorff H.M."/>
            <person name="Laudet V."/>
            <person name="von Levetsow C."/>
            <person name="Liu Z."/>
            <person name="Lutz R."/>
            <person name="Lynch J.A."/>
            <person name="da Fonseca R.N."/>
            <person name="Posnien N."/>
            <person name="Reuter R."/>
            <person name="Roth S."/>
            <person name="Savard J."/>
            <person name="Schinko J.B."/>
            <person name="Schmitt C."/>
            <person name="Schoppmeier M."/>
            <person name="Schroder R."/>
            <person name="Shippy T.D."/>
            <person name="Simonnet F."/>
            <person name="Marques-Souza H."/>
            <person name="Tautz D."/>
            <person name="Tomoyasu Y."/>
            <person name="Trauner J."/>
            <person name="Van der Zee M."/>
            <person name="Vervoort M."/>
            <person name="Wittkopp N."/>
            <person name="Wimmer E.A."/>
            <person name="Yang X."/>
            <person name="Jones A.K."/>
            <person name="Sattelle D.B."/>
            <person name="Ebert P.R."/>
            <person name="Nelson D."/>
            <person name="Scott J.G."/>
            <person name="Beeman R.W."/>
            <person name="Muthukrishnan S."/>
            <person name="Kramer K.J."/>
            <person name="Arakane Y."/>
            <person name="Beeman R.W."/>
            <person name="Zhu Q."/>
            <person name="Hogenkamp D."/>
            <person name="Dixit R."/>
            <person name="Oppert B."/>
            <person name="Jiang H."/>
            <person name="Zou Z."/>
            <person name="Marshall J."/>
            <person name="Elpidina E."/>
            <person name="Vinokurov K."/>
            <person name="Oppert C."/>
            <person name="Zou Z."/>
            <person name="Evans J."/>
            <person name="Lu Z."/>
            <person name="Zhao P."/>
            <person name="Sumathipala N."/>
            <person name="Altincicek B."/>
            <person name="Vilcinskas A."/>
            <person name="Williams M."/>
            <person name="Hultmark D."/>
            <person name="Hetru C."/>
            <person name="Jiang H."/>
            <person name="Grimmelikhuijzen C.J."/>
            <person name="Hauser F."/>
            <person name="Cazzamali G."/>
            <person name="Williamson M."/>
            <person name="Park Y."/>
            <person name="Li B."/>
            <person name="Tanaka Y."/>
            <person name="Predel R."/>
            <person name="Neupert S."/>
            <person name="Schachtner J."/>
            <person name="Verleyen P."/>
            <person name="Raible F."/>
            <person name="Bork P."/>
            <person name="Friedrich M."/>
            <person name="Walden K.K."/>
            <person name="Robertson H.M."/>
            <person name="Angeli S."/>
            <person name="Foret S."/>
            <person name="Bucher G."/>
            <person name="Schuetz S."/>
            <person name="Maleszka R."/>
            <person name="Wimmer E.A."/>
            <person name="Beeman R.W."/>
            <person name="Lorenzen M."/>
            <person name="Tomoyasu Y."/>
            <person name="Miller S.C."/>
            <person name="Grossmann D."/>
            <person name="Bucher G."/>
        </authorList>
    </citation>
    <scope>NUCLEOTIDE SEQUENCE [LARGE SCALE GENOMIC DNA]</scope>
    <source>
        <strain evidence="16 17">Georgia GA2</strain>
    </source>
</reference>
<evidence type="ECO:0000256" key="1">
    <source>
        <dbReference type="ARBA" id="ARBA00004498"/>
    </source>
</evidence>
<dbReference type="PANTHER" id="PTHR12027:SF99">
    <property type="entry name" value="PROTEIN WNT"/>
    <property type="match status" value="1"/>
</dbReference>
<dbReference type="eggNOG" id="KOG3913">
    <property type="taxonomic scope" value="Eukaryota"/>
</dbReference>
<feature type="domain" description="Clip" evidence="15">
    <location>
        <begin position="24"/>
        <end position="74"/>
    </location>
</feature>
<dbReference type="EMBL" id="KQ971353">
    <property type="protein sequence ID" value="KYB26594.1"/>
    <property type="molecule type" value="Genomic_DNA"/>
</dbReference>
<dbReference type="InterPro" id="IPR022700">
    <property type="entry name" value="CLIP"/>
</dbReference>
<dbReference type="GO" id="GO:0060070">
    <property type="term" value="P:canonical Wnt signaling pathway"/>
    <property type="evidence" value="ECO:0000318"/>
    <property type="project" value="GO_Central"/>
</dbReference>
<protein>
    <recommendedName>
        <fullName evidence="13">Protein Wnt</fullName>
    </recommendedName>
</protein>
<dbReference type="GO" id="GO:0030182">
    <property type="term" value="P:neuron differentiation"/>
    <property type="evidence" value="ECO:0000318"/>
    <property type="project" value="GO_Central"/>
</dbReference>
<evidence type="ECO:0000256" key="7">
    <source>
        <dbReference type="ARBA" id="ARBA00022687"/>
    </source>
</evidence>
<dbReference type="FunFam" id="3.30.2460.20:FF:000001">
    <property type="entry name" value="Wnt homolog"/>
    <property type="match status" value="1"/>
</dbReference>
<evidence type="ECO:0000256" key="12">
    <source>
        <dbReference type="ARBA" id="ARBA00023288"/>
    </source>
</evidence>
<dbReference type="InterPro" id="IPR038565">
    <property type="entry name" value="CLIP_sf"/>
</dbReference>
<evidence type="ECO:0000313" key="17">
    <source>
        <dbReference type="Proteomes" id="UP000007266"/>
    </source>
</evidence>
<keyword evidence="9" id="KW-0378">Hydrolase</keyword>
<keyword evidence="7 13" id="KW-0879">Wnt signaling pathway</keyword>
<evidence type="ECO:0000256" key="6">
    <source>
        <dbReference type="ARBA" id="ARBA00022670"/>
    </source>
</evidence>
<organism evidence="16 17">
    <name type="scientific">Tribolium castaneum</name>
    <name type="common">Red flour beetle</name>
    <dbReference type="NCBI Taxonomy" id="7070"/>
    <lineage>
        <taxon>Eukaryota</taxon>
        <taxon>Metazoa</taxon>
        <taxon>Ecdysozoa</taxon>
        <taxon>Arthropoda</taxon>
        <taxon>Hexapoda</taxon>
        <taxon>Insecta</taxon>
        <taxon>Pterygota</taxon>
        <taxon>Neoptera</taxon>
        <taxon>Endopterygota</taxon>
        <taxon>Coleoptera</taxon>
        <taxon>Polyphaga</taxon>
        <taxon>Cucujiformia</taxon>
        <taxon>Tenebrionidae</taxon>
        <taxon>Tenebrionidae incertae sedis</taxon>
        <taxon>Tribolium</taxon>
    </lineage>
</organism>
<evidence type="ECO:0000256" key="5">
    <source>
        <dbReference type="ARBA" id="ARBA00022530"/>
    </source>
</evidence>
<dbReference type="Proteomes" id="UP000007266">
    <property type="component" value="Linkage group 7"/>
</dbReference>
<dbReference type="Pfam" id="PF00110">
    <property type="entry name" value="wnt"/>
    <property type="match status" value="1"/>
</dbReference>
<keyword evidence="10" id="KW-0720">Serine protease</keyword>
<comment type="subcellular location">
    <subcellularLocation>
        <location evidence="1 13">Secreted</location>
        <location evidence="1 13">Extracellular space</location>
        <location evidence="1 13">Extracellular matrix</location>
    </subcellularLocation>
</comment>
<dbReference type="SMART" id="SM00097">
    <property type="entry name" value="WNT1"/>
    <property type="match status" value="1"/>
</dbReference>
<dbReference type="PROSITE" id="PS51888">
    <property type="entry name" value="CLIP"/>
    <property type="match status" value="1"/>
</dbReference>